<organism evidence="3 4">
    <name type="scientific">Rehmannia glutinosa</name>
    <name type="common">Chinese foxglove</name>
    <dbReference type="NCBI Taxonomy" id="99300"/>
    <lineage>
        <taxon>Eukaryota</taxon>
        <taxon>Viridiplantae</taxon>
        <taxon>Streptophyta</taxon>
        <taxon>Embryophyta</taxon>
        <taxon>Tracheophyta</taxon>
        <taxon>Spermatophyta</taxon>
        <taxon>Magnoliopsida</taxon>
        <taxon>eudicotyledons</taxon>
        <taxon>Gunneridae</taxon>
        <taxon>Pentapetalae</taxon>
        <taxon>asterids</taxon>
        <taxon>lamiids</taxon>
        <taxon>Lamiales</taxon>
        <taxon>Orobanchaceae</taxon>
        <taxon>Rehmannieae</taxon>
        <taxon>Rehmannia</taxon>
    </lineage>
</organism>
<dbReference type="PANTHER" id="PTHR33917">
    <property type="entry name" value="PROTEIN EXECUTER 1, CHLOROPLASTIC"/>
    <property type="match status" value="1"/>
</dbReference>
<keyword evidence="2" id="KW-0472">Membrane</keyword>
<dbReference type="Pfam" id="PF12014">
    <property type="entry name" value="Cyclin_D1_bind"/>
    <property type="match status" value="1"/>
</dbReference>
<keyword evidence="2" id="KW-1133">Transmembrane helix</keyword>
<feature type="region of interest" description="Disordered" evidence="1">
    <location>
        <begin position="356"/>
        <end position="393"/>
    </location>
</feature>
<protein>
    <submittedName>
        <fullName evidence="3">Uncharacterized protein</fullName>
    </submittedName>
</protein>
<sequence length="671" mass="74684">MAVANAWATGHSAVPPRHLRRPSSSPETLNQFFKKKFLLNLPNKFLIRRSNNFDLSCRCSNNFEESKNYSDSGNNNISSYSSSSAAACSSSSSSADWDWNTWTRHFSEIEQAENYASVLKFQLEDAIEKEDFQEAAKLKKAIVETTSGDSIAEIMSELKSAIEEERYNDASRLCEKYRKWAGNLLIAIAGCINVGWWVGYSKDLDDPFGRLIRITPGTGRFIGKSYSPRQLVTSSPGTPLFEIFVVKDANEGYNMQVAFLKPIKGNSANSSSSSDKSAKGPSVGETQNASVIDVKLEENEVEKGEGKSIDLEGAAEEGIKSVINFLKEKIPELKVKVMRVDVTEDITEDTVKQFIEEDNENQTNEDIKEEATDIDSNQPDRVAAQGDSDTMEDESNLDMKLYIGASDIKDMERDSFVLHIPKRYQDNEPEENVAAKVKVAAVAAQGVSNLCHLRLPRHSGVRIKFPLRIYFLDSGMNNILGDVSRDVREIVKLAVSQAQKRNRFSEYTNFSRITTSSGDLDPFDGLYVGAFGPYGTEVVQLRRKYGNWNMNNEEKPSDVEFFEYVEAVKLTGDLNVPAGQVTFRAKVGKGNRLANRGLYPHELGVCTDTAILLLSYKGQGRIAEFGFKNPKWVEGELLQMNGKGLGPYVKGAVWVFFTSSLNKAFSCCSIV</sequence>
<evidence type="ECO:0000256" key="2">
    <source>
        <dbReference type="SAM" id="Phobius"/>
    </source>
</evidence>
<dbReference type="PANTHER" id="PTHR33917:SF2">
    <property type="entry name" value="PROTEIN EXECUTER 2, CHLOROPLASTIC"/>
    <property type="match status" value="1"/>
</dbReference>
<feature type="region of interest" description="Disordered" evidence="1">
    <location>
        <begin position="1"/>
        <end position="26"/>
    </location>
</feature>
<reference evidence="3 4" key="1">
    <citation type="journal article" date="2021" name="Comput. Struct. Biotechnol. J.">
        <title>De novo genome assembly of the potent medicinal plant Rehmannia glutinosa using nanopore technology.</title>
        <authorList>
            <person name="Ma L."/>
            <person name="Dong C."/>
            <person name="Song C."/>
            <person name="Wang X."/>
            <person name="Zheng X."/>
            <person name="Niu Y."/>
            <person name="Chen S."/>
            <person name="Feng W."/>
        </authorList>
    </citation>
    <scope>NUCLEOTIDE SEQUENCE [LARGE SCALE GENOMIC DNA]</scope>
    <source>
        <strain evidence="3">DH-2019</strain>
    </source>
</reference>
<dbReference type="Proteomes" id="UP001318860">
    <property type="component" value="Unassembled WGS sequence"/>
</dbReference>
<accession>A0ABR0UKW2</accession>
<feature type="compositionally biased region" description="Low complexity" evidence="1">
    <location>
        <begin position="266"/>
        <end position="282"/>
    </location>
</feature>
<feature type="transmembrane region" description="Helical" evidence="2">
    <location>
        <begin position="180"/>
        <end position="200"/>
    </location>
</feature>
<comment type="caution">
    <text evidence="3">The sequence shown here is derived from an EMBL/GenBank/DDBJ whole genome shotgun (WGS) entry which is preliminary data.</text>
</comment>
<proteinExistence type="predicted"/>
<evidence type="ECO:0000313" key="4">
    <source>
        <dbReference type="Proteomes" id="UP001318860"/>
    </source>
</evidence>
<feature type="region of interest" description="Disordered" evidence="1">
    <location>
        <begin position="266"/>
        <end position="291"/>
    </location>
</feature>
<keyword evidence="2" id="KW-0812">Transmembrane</keyword>
<evidence type="ECO:0000313" key="3">
    <source>
        <dbReference type="EMBL" id="KAK6122992.1"/>
    </source>
</evidence>
<keyword evidence="4" id="KW-1185">Reference proteome</keyword>
<dbReference type="InterPro" id="IPR044680">
    <property type="entry name" value="EX1/2"/>
</dbReference>
<name>A0ABR0UKW2_REHGL</name>
<gene>
    <name evidence="3" type="ORF">DH2020_043265</name>
</gene>
<evidence type="ECO:0000256" key="1">
    <source>
        <dbReference type="SAM" id="MobiDB-lite"/>
    </source>
</evidence>
<dbReference type="EMBL" id="JABTTQ020002612">
    <property type="protein sequence ID" value="KAK6122992.1"/>
    <property type="molecule type" value="Genomic_DNA"/>
</dbReference>